<gene>
    <name evidence="2" type="ORF">J2792_000458</name>
</gene>
<proteinExistence type="predicted"/>
<comment type="caution">
    <text evidence="2">The sequence shown here is derived from an EMBL/GenBank/DDBJ whole genome shotgun (WGS) entry which is preliminary data.</text>
</comment>
<keyword evidence="1" id="KW-0732">Signal</keyword>
<evidence type="ECO:0000313" key="2">
    <source>
        <dbReference type="EMBL" id="MDR6509618.1"/>
    </source>
</evidence>
<feature type="signal peptide" evidence="1">
    <location>
        <begin position="1"/>
        <end position="22"/>
    </location>
</feature>
<accession>A0ABU1MGZ7</accession>
<organism evidence="2 3">
    <name type="scientific">Novosphingobium capsulatum</name>
    <dbReference type="NCBI Taxonomy" id="13688"/>
    <lineage>
        <taxon>Bacteria</taxon>
        <taxon>Pseudomonadati</taxon>
        <taxon>Pseudomonadota</taxon>
        <taxon>Alphaproteobacteria</taxon>
        <taxon>Sphingomonadales</taxon>
        <taxon>Sphingomonadaceae</taxon>
        <taxon>Novosphingobium</taxon>
    </lineage>
</organism>
<keyword evidence="3" id="KW-1185">Reference proteome</keyword>
<evidence type="ECO:0000313" key="3">
    <source>
        <dbReference type="Proteomes" id="UP001184150"/>
    </source>
</evidence>
<reference evidence="2 3" key="1">
    <citation type="submission" date="2023-07" db="EMBL/GenBank/DDBJ databases">
        <title>Sorghum-associated microbial communities from plants grown in Nebraska, USA.</title>
        <authorList>
            <person name="Schachtman D."/>
        </authorList>
    </citation>
    <scope>NUCLEOTIDE SEQUENCE [LARGE SCALE GENOMIC DNA]</scope>
    <source>
        <strain evidence="2 3">DS1027</strain>
    </source>
</reference>
<sequence length="88" mass="9235">MRFLLVLFALLSGLSLPEVANATTRTEVAGAEHAGLAVAPVAAHCVVQAARVRAARPVFDVAQQAVPAMFAPFALASTATYRSDRARE</sequence>
<evidence type="ECO:0000256" key="1">
    <source>
        <dbReference type="SAM" id="SignalP"/>
    </source>
</evidence>
<dbReference type="Proteomes" id="UP001184150">
    <property type="component" value="Unassembled WGS sequence"/>
</dbReference>
<feature type="chain" id="PRO_5046039098" evidence="1">
    <location>
        <begin position="23"/>
        <end position="88"/>
    </location>
</feature>
<name>A0ABU1MGZ7_9SPHN</name>
<dbReference type="RefSeq" id="WP_022674885.1">
    <property type="nucleotide sequence ID" value="NZ_JAVDRD010000001.1"/>
</dbReference>
<dbReference type="EMBL" id="JAVDRD010000001">
    <property type="protein sequence ID" value="MDR6509618.1"/>
    <property type="molecule type" value="Genomic_DNA"/>
</dbReference>
<protein>
    <submittedName>
        <fullName evidence="2">Uncharacterized protein</fullName>
    </submittedName>
</protein>